<dbReference type="Proteomes" id="UP000609064">
    <property type="component" value="Unassembled WGS sequence"/>
</dbReference>
<dbReference type="RefSeq" id="WP_188768493.1">
    <property type="nucleotide sequence ID" value="NZ_BMKK01000009.1"/>
</dbReference>
<proteinExistence type="predicted"/>
<comment type="caution">
    <text evidence="2">The sequence shown here is derived from an EMBL/GenBank/DDBJ whole genome shotgun (WGS) entry which is preliminary data.</text>
</comment>
<keyword evidence="3" id="KW-1185">Reference proteome</keyword>
<dbReference type="AlphaFoldDB" id="A0A916Z0N1"/>
<dbReference type="EMBL" id="BMKK01000009">
    <property type="protein sequence ID" value="GGD70897.1"/>
    <property type="molecule type" value="Genomic_DNA"/>
</dbReference>
<dbReference type="CDD" id="cd15482">
    <property type="entry name" value="Sialidase_non-viral"/>
    <property type="match status" value="1"/>
</dbReference>
<dbReference type="SUPFAM" id="SSF50939">
    <property type="entry name" value="Sialidases"/>
    <property type="match status" value="1"/>
</dbReference>
<evidence type="ECO:0000256" key="1">
    <source>
        <dbReference type="SAM" id="SignalP"/>
    </source>
</evidence>
<protein>
    <recommendedName>
        <fullName evidence="4">Exo-alpha-sialidase</fullName>
    </recommendedName>
</protein>
<evidence type="ECO:0008006" key="4">
    <source>
        <dbReference type="Google" id="ProtNLM"/>
    </source>
</evidence>
<accession>A0A916Z0N1</accession>
<reference evidence="2" key="2">
    <citation type="submission" date="2020-09" db="EMBL/GenBank/DDBJ databases">
        <authorList>
            <person name="Sun Q."/>
            <person name="Zhou Y."/>
        </authorList>
    </citation>
    <scope>NUCLEOTIDE SEQUENCE</scope>
    <source>
        <strain evidence="2">CGMCC 1.15958</strain>
    </source>
</reference>
<gene>
    <name evidence="2" type="ORF">GCM10011514_38720</name>
</gene>
<sequence length="423" mass="45912">MIKLIFTLPLILISLWANFVAKNDSPSAEITMCMTMPADGIYQKIAPDNSYNAFQNDTTKAYTMPLLAKTPKGEVMLSWTEKDLQGITSFCVAFSKDNGKTFGDKKTIYSGAGIGNSRMMRARVLAKKDGSLVAVFTNSTASQPAGGGRGGRSSNIMYCVSKDGGSTWTAPAPVDSDPKQGIVRGFFDAIVMSNDEIAVVYLKDVANSTKHEERDLRLVVTKNGVMQPEKLIDPVVCDCCPINMLIDANGALNIVYRDNNDDIRDMARIVSTDNAESFSKPQIIYNDGWKILGCPHSGAVSSTYGKSALVAWFSGAEKEAGVRLATREGKKLFVLEDASAKNPYLVDSPKSAVMLWEQNAENGASKIAYRTIKNDNVSATTWAEGTSNATNMVALSVDNQVLMAYEVKQPNKRNTIKVSSVVL</sequence>
<dbReference type="InterPro" id="IPR036278">
    <property type="entry name" value="Sialidase_sf"/>
</dbReference>
<keyword evidence="1" id="KW-0732">Signal</keyword>
<evidence type="ECO:0000313" key="3">
    <source>
        <dbReference type="Proteomes" id="UP000609064"/>
    </source>
</evidence>
<organism evidence="2 3">
    <name type="scientific">Emticicia aquatilis</name>
    <dbReference type="NCBI Taxonomy" id="1537369"/>
    <lineage>
        <taxon>Bacteria</taxon>
        <taxon>Pseudomonadati</taxon>
        <taxon>Bacteroidota</taxon>
        <taxon>Cytophagia</taxon>
        <taxon>Cytophagales</taxon>
        <taxon>Leadbetterellaceae</taxon>
        <taxon>Emticicia</taxon>
    </lineage>
</organism>
<dbReference type="Gene3D" id="2.120.10.10">
    <property type="match status" value="1"/>
</dbReference>
<feature type="signal peptide" evidence="1">
    <location>
        <begin position="1"/>
        <end position="19"/>
    </location>
</feature>
<feature type="chain" id="PRO_5038046364" description="Exo-alpha-sialidase" evidence="1">
    <location>
        <begin position="20"/>
        <end position="423"/>
    </location>
</feature>
<reference evidence="2" key="1">
    <citation type="journal article" date="2014" name="Int. J. Syst. Evol. Microbiol.">
        <title>Complete genome sequence of Corynebacterium casei LMG S-19264T (=DSM 44701T), isolated from a smear-ripened cheese.</title>
        <authorList>
            <consortium name="US DOE Joint Genome Institute (JGI-PGF)"/>
            <person name="Walter F."/>
            <person name="Albersmeier A."/>
            <person name="Kalinowski J."/>
            <person name="Ruckert C."/>
        </authorList>
    </citation>
    <scope>NUCLEOTIDE SEQUENCE</scope>
    <source>
        <strain evidence="2">CGMCC 1.15958</strain>
    </source>
</reference>
<name>A0A916Z0N1_9BACT</name>
<evidence type="ECO:0000313" key="2">
    <source>
        <dbReference type="EMBL" id="GGD70897.1"/>
    </source>
</evidence>